<sequence>MKMKKQLVEGIDFYYNQEGFIVLTEKYHLEKGSCCGNGCLHCPFDYINVEEPRRSQLLLQRNERKQS</sequence>
<evidence type="ECO:0000313" key="1">
    <source>
        <dbReference type="EMBL" id="KIC96468.1"/>
    </source>
</evidence>
<dbReference type="AlphaFoldDB" id="A0A0C1LMA6"/>
<keyword evidence="2" id="KW-1185">Reference proteome</keyword>
<dbReference type="PANTHER" id="PTHR21037:SF2">
    <property type="entry name" value="SIMILAR TO NOVEL PROTEIN"/>
    <property type="match status" value="1"/>
</dbReference>
<accession>A0A0C1LMA6</accession>
<dbReference type="STRING" id="1349421.OI18_01700"/>
<dbReference type="InterPro" id="IPR040807">
    <property type="entry name" value="DUF5522"/>
</dbReference>
<comment type="caution">
    <text evidence="1">The sequence shown here is derived from an EMBL/GenBank/DDBJ whole genome shotgun (WGS) entry which is preliminary data.</text>
</comment>
<gene>
    <name evidence="1" type="ORF">OI18_01700</name>
</gene>
<dbReference type="Proteomes" id="UP000031408">
    <property type="component" value="Unassembled WGS sequence"/>
</dbReference>
<dbReference type="EMBL" id="JSVC01000001">
    <property type="protein sequence ID" value="KIC96468.1"/>
    <property type="molecule type" value="Genomic_DNA"/>
</dbReference>
<organism evidence="1 2">
    <name type="scientific">Flavihumibacter solisilvae</name>
    <dbReference type="NCBI Taxonomy" id="1349421"/>
    <lineage>
        <taxon>Bacteria</taxon>
        <taxon>Pseudomonadati</taxon>
        <taxon>Bacteroidota</taxon>
        <taxon>Chitinophagia</taxon>
        <taxon>Chitinophagales</taxon>
        <taxon>Chitinophagaceae</taxon>
        <taxon>Flavihumibacter</taxon>
    </lineage>
</organism>
<name>A0A0C1LMA6_9BACT</name>
<protein>
    <submittedName>
        <fullName evidence="1">Uncharacterized protein</fullName>
    </submittedName>
</protein>
<evidence type="ECO:0000313" key="2">
    <source>
        <dbReference type="Proteomes" id="UP000031408"/>
    </source>
</evidence>
<proteinExistence type="predicted"/>
<dbReference type="Pfam" id="PF17653">
    <property type="entry name" value="DUF5522"/>
    <property type="match status" value="1"/>
</dbReference>
<dbReference type="PANTHER" id="PTHR21037">
    <property type="entry name" value="39S RIBOSOMAL PROTEIN L14, MITOCHONDRIAL"/>
    <property type="match status" value="1"/>
</dbReference>
<reference evidence="1 2" key="1">
    <citation type="submission" date="2014-11" db="EMBL/GenBank/DDBJ databases">
        <title>Genome sequence of Flavihumibacter solisilvae 3-3.</title>
        <authorList>
            <person name="Zhou G."/>
            <person name="Li M."/>
            <person name="Wang G."/>
        </authorList>
    </citation>
    <scope>NUCLEOTIDE SEQUENCE [LARGE SCALE GENOMIC DNA]</scope>
    <source>
        <strain evidence="1 2">3-3</strain>
    </source>
</reference>